<evidence type="ECO:0000313" key="3">
    <source>
        <dbReference type="Proteomes" id="UP001321520"/>
    </source>
</evidence>
<feature type="region of interest" description="Disordered" evidence="1">
    <location>
        <begin position="174"/>
        <end position="224"/>
    </location>
</feature>
<gene>
    <name evidence="2" type="ORF">M8T91_12025</name>
</gene>
<dbReference type="Gene3D" id="3.30.530.20">
    <property type="match status" value="1"/>
</dbReference>
<accession>A0ABY9E6J7</accession>
<feature type="compositionally biased region" description="Polar residues" evidence="1">
    <location>
        <begin position="205"/>
        <end position="215"/>
    </location>
</feature>
<dbReference type="RefSeq" id="WP_301414412.1">
    <property type="nucleotide sequence ID" value="NZ_CP098023.1"/>
</dbReference>
<dbReference type="InterPro" id="IPR019587">
    <property type="entry name" value="Polyketide_cyclase/dehydratase"/>
</dbReference>
<sequence length="224" mass="24782">MRWIFYILIFLVLLLLAGYLFPREVMLDRSIYIDKPPQAVFPFVNNFRKFNNWSPWRHVDPSVQYQYSGPEQGIGAEMRWHGEASKAGSGTQTITVSDPDSLVRTRLNFGDGSQAMAEFQLQPQNGGTQVTWRFRSDTGGGPSERWMGLVVKKMVGQSYEEGLAKLKALLETTSSEPGAASDTSDSVSDIPSDVDDAMGAGPQAVPSTIQNQQQEEAGETPENE</sequence>
<dbReference type="Proteomes" id="UP001321520">
    <property type="component" value="Chromosome"/>
</dbReference>
<evidence type="ECO:0000313" key="2">
    <source>
        <dbReference type="EMBL" id="WKD48643.1"/>
    </source>
</evidence>
<reference evidence="2 3" key="1">
    <citation type="submission" date="2022-05" db="EMBL/GenBank/DDBJ databases">
        <title>Microbulbifer sp. nov., isolated from sponge.</title>
        <authorList>
            <person name="Gao L."/>
        </authorList>
    </citation>
    <scope>NUCLEOTIDE SEQUENCE [LARGE SCALE GENOMIC DNA]</scope>
    <source>
        <strain evidence="2 3">MI-G</strain>
    </source>
</reference>
<dbReference type="CDD" id="cd07818">
    <property type="entry name" value="SRPBCC_1"/>
    <property type="match status" value="1"/>
</dbReference>
<feature type="compositionally biased region" description="Low complexity" evidence="1">
    <location>
        <begin position="181"/>
        <end position="191"/>
    </location>
</feature>
<dbReference type="EMBL" id="CP098023">
    <property type="protein sequence ID" value="WKD48643.1"/>
    <property type="molecule type" value="Genomic_DNA"/>
</dbReference>
<evidence type="ECO:0000256" key="1">
    <source>
        <dbReference type="SAM" id="MobiDB-lite"/>
    </source>
</evidence>
<keyword evidence="3" id="KW-1185">Reference proteome</keyword>
<protein>
    <submittedName>
        <fullName evidence="2">SRPBCC family protein</fullName>
    </submittedName>
</protein>
<organism evidence="2 3">
    <name type="scientific">Microbulbifer spongiae</name>
    <dbReference type="NCBI Taxonomy" id="2944933"/>
    <lineage>
        <taxon>Bacteria</taxon>
        <taxon>Pseudomonadati</taxon>
        <taxon>Pseudomonadota</taxon>
        <taxon>Gammaproteobacteria</taxon>
        <taxon>Cellvibrionales</taxon>
        <taxon>Microbulbiferaceae</taxon>
        <taxon>Microbulbifer</taxon>
    </lineage>
</organism>
<name>A0ABY9E6J7_9GAMM</name>
<proteinExistence type="predicted"/>
<dbReference type="InterPro" id="IPR023393">
    <property type="entry name" value="START-like_dom_sf"/>
</dbReference>
<dbReference type="SUPFAM" id="SSF55961">
    <property type="entry name" value="Bet v1-like"/>
    <property type="match status" value="1"/>
</dbReference>
<dbReference type="Pfam" id="PF10604">
    <property type="entry name" value="Polyketide_cyc2"/>
    <property type="match status" value="1"/>
</dbReference>